<feature type="binding site" description="axial binding residue" evidence="8">
    <location>
        <position position="343"/>
    </location>
    <ligand>
        <name>heme</name>
        <dbReference type="ChEBI" id="CHEBI:30413"/>
    </ligand>
    <ligandPart>
        <name>Fe</name>
        <dbReference type="ChEBI" id="CHEBI:18248"/>
    </ligandPart>
</feature>
<comment type="similarity">
    <text evidence="2 9">Belongs to the cytochrome P450 family.</text>
</comment>
<evidence type="ECO:0000256" key="5">
    <source>
        <dbReference type="ARBA" id="ARBA00023002"/>
    </source>
</evidence>
<comment type="cofactor">
    <cofactor evidence="1 8">
        <name>heme</name>
        <dbReference type="ChEBI" id="CHEBI:30413"/>
    </cofactor>
</comment>
<evidence type="ECO:0000256" key="3">
    <source>
        <dbReference type="ARBA" id="ARBA00022617"/>
    </source>
</evidence>
<dbReference type="PROSITE" id="PS00086">
    <property type="entry name" value="CYTOCHROME_P450"/>
    <property type="match status" value="1"/>
</dbReference>
<evidence type="ECO:0000256" key="6">
    <source>
        <dbReference type="ARBA" id="ARBA00023004"/>
    </source>
</evidence>
<evidence type="ECO:0000256" key="2">
    <source>
        <dbReference type="ARBA" id="ARBA00010617"/>
    </source>
</evidence>
<dbReference type="GO" id="GO:0020037">
    <property type="term" value="F:heme binding"/>
    <property type="evidence" value="ECO:0007669"/>
    <property type="project" value="InterPro"/>
</dbReference>
<dbReference type="GO" id="GO:0016705">
    <property type="term" value="F:oxidoreductase activity, acting on paired donors, with incorporation or reduction of molecular oxygen"/>
    <property type="evidence" value="ECO:0007669"/>
    <property type="project" value="InterPro"/>
</dbReference>
<keyword evidence="7 9" id="KW-0503">Monooxygenase</keyword>
<evidence type="ECO:0000256" key="7">
    <source>
        <dbReference type="ARBA" id="ARBA00023033"/>
    </source>
</evidence>
<gene>
    <name evidence="10" type="ORF">Z520_06063</name>
</gene>
<sequence>MHKQYGPIVRISPYELHVNDPAFLPVLYSGGTKRRDKYAWATRVFGGSGAAIATVSHDLHRLRRGAMNRYFSKESIRRLEPILKRNFEKLSQKLGEFKGTTKPLNVDLPFGAFTCDIITEYCFGKSHNWLDKPGFNEKFIEMMASVHEMSAVAKQFNFMILVDMLPDWFVEKQDAGMAAFIQFRRIIQIDEIKARRAKGEKAAGWTGAANTTIFDSILDSDLPKAEKETERLWQEAQVMCIAGTETTAWTLSVLTFYLLSNPEVMRKLRDELELGIPDISTADVEIKDLEKLPYLTPVGMSCGLVHLNPDIFPSPFEFTPERWLQDPHLGRYLCSFSRGSRQCVGINMAYAQLYLCVAGIFRRYGGPSNPGPLGYLELYETTHEDVKIQYDLFVPFPKMGSKGVRVLVR</sequence>
<dbReference type="GO" id="GO:0005506">
    <property type="term" value="F:iron ion binding"/>
    <property type="evidence" value="ECO:0007669"/>
    <property type="project" value="InterPro"/>
</dbReference>
<evidence type="ECO:0000313" key="11">
    <source>
        <dbReference type="Proteomes" id="UP000053411"/>
    </source>
</evidence>
<evidence type="ECO:0000313" key="10">
    <source>
        <dbReference type="EMBL" id="KIX97984.1"/>
    </source>
</evidence>
<dbReference type="SUPFAM" id="SSF48264">
    <property type="entry name" value="Cytochrome P450"/>
    <property type="match status" value="1"/>
</dbReference>
<dbReference type="Pfam" id="PF00067">
    <property type="entry name" value="p450"/>
    <property type="match status" value="2"/>
</dbReference>
<dbReference type="PRINTS" id="PR00463">
    <property type="entry name" value="EP450I"/>
</dbReference>
<dbReference type="Gene3D" id="1.10.630.10">
    <property type="entry name" value="Cytochrome P450"/>
    <property type="match status" value="2"/>
</dbReference>
<dbReference type="PANTHER" id="PTHR24305:SF157">
    <property type="entry name" value="N-ACETYLTRYPTOPHAN 6-HYDROXYLASE IVOC-RELATED"/>
    <property type="match status" value="1"/>
</dbReference>
<keyword evidence="4 8" id="KW-0479">Metal-binding</keyword>
<evidence type="ECO:0000256" key="8">
    <source>
        <dbReference type="PIRSR" id="PIRSR602401-1"/>
    </source>
</evidence>
<keyword evidence="6 8" id="KW-0408">Iron</keyword>
<dbReference type="STRING" id="1442371.A0A0D2K485"/>
<dbReference type="InterPro" id="IPR050121">
    <property type="entry name" value="Cytochrome_P450_monoxygenase"/>
</dbReference>
<dbReference type="InterPro" id="IPR036396">
    <property type="entry name" value="Cyt_P450_sf"/>
</dbReference>
<evidence type="ECO:0000256" key="4">
    <source>
        <dbReference type="ARBA" id="ARBA00022723"/>
    </source>
</evidence>
<keyword evidence="5 9" id="KW-0560">Oxidoreductase</keyword>
<dbReference type="VEuPathDB" id="FungiDB:Z520_06063"/>
<keyword evidence="3 8" id="KW-0349">Heme</keyword>
<dbReference type="InterPro" id="IPR002401">
    <property type="entry name" value="Cyt_P450_E_grp-I"/>
</dbReference>
<name>A0A0D2K485_9EURO</name>
<evidence type="ECO:0000256" key="1">
    <source>
        <dbReference type="ARBA" id="ARBA00001971"/>
    </source>
</evidence>
<organism evidence="10 11">
    <name type="scientific">Fonsecaea multimorphosa CBS 102226</name>
    <dbReference type="NCBI Taxonomy" id="1442371"/>
    <lineage>
        <taxon>Eukaryota</taxon>
        <taxon>Fungi</taxon>
        <taxon>Dikarya</taxon>
        <taxon>Ascomycota</taxon>
        <taxon>Pezizomycotina</taxon>
        <taxon>Eurotiomycetes</taxon>
        <taxon>Chaetothyriomycetidae</taxon>
        <taxon>Chaetothyriales</taxon>
        <taxon>Herpotrichiellaceae</taxon>
        <taxon>Fonsecaea</taxon>
    </lineage>
</organism>
<dbReference type="InterPro" id="IPR001128">
    <property type="entry name" value="Cyt_P450"/>
</dbReference>
<dbReference type="InterPro" id="IPR017972">
    <property type="entry name" value="Cyt_P450_CS"/>
</dbReference>
<dbReference type="GeneID" id="27711809"/>
<dbReference type="EMBL" id="KN848072">
    <property type="protein sequence ID" value="KIX97984.1"/>
    <property type="molecule type" value="Genomic_DNA"/>
</dbReference>
<accession>A0A0D2K485</accession>
<evidence type="ECO:0000256" key="9">
    <source>
        <dbReference type="RuleBase" id="RU000461"/>
    </source>
</evidence>
<keyword evidence="11" id="KW-1185">Reference proteome</keyword>
<dbReference type="PANTHER" id="PTHR24305">
    <property type="entry name" value="CYTOCHROME P450"/>
    <property type="match status" value="1"/>
</dbReference>
<proteinExistence type="inferred from homology"/>
<dbReference type="RefSeq" id="XP_016632107.1">
    <property type="nucleotide sequence ID" value="XM_016776565.1"/>
</dbReference>
<dbReference type="GO" id="GO:0004497">
    <property type="term" value="F:monooxygenase activity"/>
    <property type="evidence" value="ECO:0007669"/>
    <property type="project" value="UniProtKB-KW"/>
</dbReference>
<dbReference type="Proteomes" id="UP000053411">
    <property type="component" value="Unassembled WGS sequence"/>
</dbReference>
<dbReference type="OrthoDB" id="3945418at2759"/>
<dbReference type="PRINTS" id="PR00385">
    <property type="entry name" value="P450"/>
</dbReference>
<protein>
    <recommendedName>
        <fullName evidence="12">Cytochrome P450</fullName>
    </recommendedName>
</protein>
<reference evidence="10 11" key="1">
    <citation type="submission" date="2015-01" db="EMBL/GenBank/DDBJ databases">
        <title>The Genome Sequence of Fonsecaea multimorphosa CBS 102226.</title>
        <authorList>
            <consortium name="The Broad Institute Genomics Platform"/>
            <person name="Cuomo C."/>
            <person name="de Hoog S."/>
            <person name="Gorbushina A."/>
            <person name="Stielow B."/>
            <person name="Teixiera M."/>
            <person name="Abouelleil A."/>
            <person name="Chapman S.B."/>
            <person name="Priest M."/>
            <person name="Young S.K."/>
            <person name="Wortman J."/>
            <person name="Nusbaum C."/>
            <person name="Birren B."/>
        </authorList>
    </citation>
    <scope>NUCLEOTIDE SEQUENCE [LARGE SCALE GENOMIC DNA]</scope>
    <source>
        <strain evidence="10 11">CBS 102226</strain>
    </source>
</reference>
<evidence type="ECO:0008006" key="12">
    <source>
        <dbReference type="Google" id="ProtNLM"/>
    </source>
</evidence>
<dbReference type="AlphaFoldDB" id="A0A0D2K485"/>
<dbReference type="CDD" id="cd11062">
    <property type="entry name" value="CYP58-like"/>
    <property type="match status" value="1"/>
</dbReference>